<protein>
    <recommendedName>
        <fullName evidence="3">YhcH/YjgK/YiaL family protein</fullName>
    </recommendedName>
</protein>
<name>A0A1C3IT82_9VIBR</name>
<dbReference type="GO" id="GO:0005829">
    <property type="term" value="C:cytosol"/>
    <property type="evidence" value="ECO:0007669"/>
    <property type="project" value="TreeGrafter"/>
</dbReference>
<dbReference type="RefSeq" id="WP_065679218.1">
    <property type="nucleotide sequence ID" value="NZ_AP025461.1"/>
</dbReference>
<dbReference type="Gene3D" id="2.60.120.370">
    <property type="entry name" value="YhcH/YjgK/YiaL"/>
    <property type="match status" value="1"/>
</dbReference>
<gene>
    <name evidence="1" type="ORF">VAT7223_02240</name>
</gene>
<evidence type="ECO:0000313" key="1">
    <source>
        <dbReference type="EMBL" id="SBS64518.1"/>
    </source>
</evidence>
<evidence type="ECO:0000313" key="2">
    <source>
        <dbReference type="Proteomes" id="UP000092876"/>
    </source>
</evidence>
<proteinExistence type="predicted"/>
<dbReference type="InterPro" id="IPR004375">
    <property type="entry name" value="NanQ/TabA/YiaL"/>
</dbReference>
<dbReference type="InterPro" id="IPR037012">
    <property type="entry name" value="NanQ/TabA/YiaL_sf"/>
</dbReference>
<evidence type="ECO:0008006" key="3">
    <source>
        <dbReference type="Google" id="ProtNLM"/>
    </source>
</evidence>
<dbReference type="GeneID" id="94234925"/>
<dbReference type="PANTHER" id="PTHR34986:SF1">
    <property type="entry name" value="PROTEIN YIAL"/>
    <property type="match status" value="1"/>
</dbReference>
<organism evidence="1 2">
    <name type="scientific">Vibrio atlanticus</name>
    <dbReference type="NCBI Taxonomy" id="693153"/>
    <lineage>
        <taxon>Bacteria</taxon>
        <taxon>Pseudomonadati</taxon>
        <taxon>Pseudomonadota</taxon>
        <taxon>Gammaproteobacteria</taxon>
        <taxon>Vibrionales</taxon>
        <taxon>Vibrionaceae</taxon>
        <taxon>Vibrio</taxon>
    </lineage>
</organism>
<dbReference type="Pfam" id="PF04074">
    <property type="entry name" value="DUF386"/>
    <property type="match status" value="1"/>
</dbReference>
<accession>A0A1C3IT82</accession>
<dbReference type="AlphaFoldDB" id="A0A1C3IT82"/>
<sequence length="162" mass="18754">MLVGNTQPTQISKSYPVVIQNVLEYLNSLDQEKLALGRHELPGFDSKQAWFVVLEYDKEPLGSFQPEVHKYHSDLQIILEGSEVMAWAIDTGEHSNAQPYNQERDLQFYEYPGIELSFIHAKRNQFYLFTPNIVHITNIENDDSQPVRKLVVKIHNDLLEAK</sequence>
<dbReference type="EMBL" id="FLQP01000028">
    <property type="protein sequence ID" value="SBS64518.1"/>
    <property type="molecule type" value="Genomic_DNA"/>
</dbReference>
<dbReference type="Proteomes" id="UP000092876">
    <property type="component" value="Unassembled WGS sequence"/>
</dbReference>
<dbReference type="NCBIfam" id="TIGR00022">
    <property type="entry name" value="YhcH/YjgK/YiaL family protein"/>
    <property type="match status" value="1"/>
</dbReference>
<dbReference type="PANTHER" id="PTHR34986">
    <property type="entry name" value="EVOLVED BETA-GALACTOSIDASE SUBUNIT BETA"/>
    <property type="match status" value="1"/>
</dbReference>
<dbReference type="SUPFAM" id="SSF51197">
    <property type="entry name" value="Clavaminate synthase-like"/>
    <property type="match status" value="1"/>
</dbReference>
<reference evidence="2" key="1">
    <citation type="submission" date="2016-06" db="EMBL/GenBank/DDBJ databases">
        <authorList>
            <person name="Rodrigo-Torres Lidia"/>
            <person name="Arahal R.David."/>
        </authorList>
    </citation>
    <scope>NUCLEOTIDE SEQUENCE [LARGE SCALE GENOMIC DNA]</scope>
    <source>
        <strain evidence="2">CECT 7223</strain>
    </source>
</reference>